<gene>
    <name evidence="3" type="ORF">EAH86_17375</name>
</gene>
<comment type="caution">
    <text evidence="3">The sequence shown here is derived from an EMBL/GenBank/DDBJ whole genome shotgun (WGS) entry which is preliminary data.</text>
</comment>
<accession>A0A502CMC6</accession>
<sequence>MITMNIPPQLALERGLPLRRKRSAAALLATAVVGATALATAAPSAVAHTANHSHGSGAPGAVVLDWNRISLRTFTERAVPVPVQALYAGFVETAVSNAVLTIEGGYRPYLPQDPAAPGASVEAAASTAGIPGPDHAAARLGGRARGRP</sequence>
<dbReference type="InterPro" id="IPR036938">
    <property type="entry name" value="PAP2/HPO_sf"/>
</dbReference>
<evidence type="ECO:0000256" key="1">
    <source>
        <dbReference type="SAM" id="MobiDB-lite"/>
    </source>
</evidence>
<dbReference type="EMBL" id="RCZM01000006">
    <property type="protein sequence ID" value="TPG13983.1"/>
    <property type="molecule type" value="Genomic_DNA"/>
</dbReference>
<proteinExistence type="predicted"/>
<evidence type="ECO:0000313" key="4">
    <source>
        <dbReference type="Proteomes" id="UP000317722"/>
    </source>
</evidence>
<dbReference type="SUPFAM" id="SSF48317">
    <property type="entry name" value="Acid phosphatase/Vanadium-dependent haloperoxidase"/>
    <property type="match status" value="1"/>
</dbReference>
<keyword evidence="4" id="KW-1185">Reference proteome</keyword>
<name>A0A502CMC6_9MICO</name>
<dbReference type="Proteomes" id="UP000317722">
    <property type="component" value="Unassembled WGS sequence"/>
</dbReference>
<dbReference type="AlphaFoldDB" id="A0A502CMC6"/>
<feature type="chain" id="PRO_5021245578" evidence="2">
    <location>
        <begin position="42"/>
        <end position="148"/>
    </location>
</feature>
<evidence type="ECO:0000313" key="3">
    <source>
        <dbReference type="EMBL" id="TPG13983.1"/>
    </source>
</evidence>
<evidence type="ECO:0000256" key="2">
    <source>
        <dbReference type="SAM" id="SignalP"/>
    </source>
</evidence>
<organism evidence="3 4">
    <name type="scientific">Pedococcus bigeumensis</name>
    <dbReference type="NCBI Taxonomy" id="433644"/>
    <lineage>
        <taxon>Bacteria</taxon>
        <taxon>Bacillati</taxon>
        <taxon>Actinomycetota</taxon>
        <taxon>Actinomycetes</taxon>
        <taxon>Micrococcales</taxon>
        <taxon>Intrasporangiaceae</taxon>
        <taxon>Pedococcus</taxon>
    </lineage>
</organism>
<protein>
    <submittedName>
        <fullName evidence="3">Uncharacterized protein</fullName>
    </submittedName>
</protein>
<feature type="signal peptide" evidence="2">
    <location>
        <begin position="1"/>
        <end position="41"/>
    </location>
</feature>
<feature type="compositionally biased region" description="Low complexity" evidence="1">
    <location>
        <begin position="117"/>
        <end position="129"/>
    </location>
</feature>
<keyword evidence="2" id="KW-0732">Signal</keyword>
<feature type="region of interest" description="Disordered" evidence="1">
    <location>
        <begin position="117"/>
        <end position="148"/>
    </location>
</feature>
<reference evidence="3 4" key="1">
    <citation type="journal article" date="2019" name="Environ. Microbiol.">
        <title>Species interactions and distinct microbial communities in high Arctic permafrost affected cryosols are associated with the CH4 and CO2 gas fluxes.</title>
        <authorList>
            <person name="Altshuler I."/>
            <person name="Hamel J."/>
            <person name="Turney S."/>
            <person name="Magnuson E."/>
            <person name="Levesque R."/>
            <person name="Greer C."/>
            <person name="Whyte L.G."/>
        </authorList>
    </citation>
    <scope>NUCLEOTIDE SEQUENCE [LARGE SCALE GENOMIC DNA]</scope>
    <source>
        <strain evidence="3 4">S9.3A</strain>
    </source>
</reference>